<comment type="similarity">
    <text evidence="1">Belongs to the sulfur carrier protein TusA family.</text>
</comment>
<dbReference type="PANTHER" id="PTHR33279:SF6">
    <property type="entry name" value="SULFUR CARRIER PROTEIN YEDF-RELATED"/>
    <property type="match status" value="1"/>
</dbReference>
<protein>
    <recommendedName>
        <fullName evidence="2">UPF0033 domain-containing protein</fullName>
    </recommendedName>
</protein>
<feature type="domain" description="UPF0033" evidence="2">
    <location>
        <begin position="28"/>
        <end position="96"/>
    </location>
</feature>
<keyword evidence="4" id="KW-1185">Reference proteome</keyword>
<dbReference type="STRING" id="28885.EI16_11695"/>
<reference evidence="3 4" key="1">
    <citation type="submission" date="2014-04" db="EMBL/GenBank/DDBJ databases">
        <title>Draft genome sequence of Hydrogenovibrio marinus MH-110, a model organism for aerobic H2 metabolism.</title>
        <authorList>
            <person name="Cha H.J."/>
            <person name="Jo B.H."/>
            <person name="Hwang B.H."/>
        </authorList>
    </citation>
    <scope>NUCLEOTIDE SEQUENCE [LARGE SCALE GENOMIC DNA]</scope>
    <source>
        <strain evidence="3 4">MH-110</strain>
    </source>
</reference>
<accession>A0A067A3E6</accession>
<sequence length="98" mass="11286">MTLFQLVCHLKFIIFVLMGDRVLYKNYELDMTGLACPMPIVKLKKFLAEHPGESLEIDFKASDKGAMKDVPAFCRQQGLDCLFKKEDQGFLYFKLTKS</sequence>
<dbReference type="Proteomes" id="UP000027341">
    <property type="component" value="Unassembled WGS sequence"/>
</dbReference>
<evidence type="ECO:0000259" key="2">
    <source>
        <dbReference type="Pfam" id="PF01206"/>
    </source>
</evidence>
<dbReference type="PANTHER" id="PTHR33279">
    <property type="entry name" value="SULFUR CARRIER PROTEIN YEDF-RELATED"/>
    <property type="match status" value="1"/>
</dbReference>
<evidence type="ECO:0000256" key="1">
    <source>
        <dbReference type="ARBA" id="ARBA00008984"/>
    </source>
</evidence>
<gene>
    <name evidence="3" type="ORF">EI16_11695</name>
</gene>
<dbReference type="CDD" id="cd00291">
    <property type="entry name" value="SirA_YedF_YeeD"/>
    <property type="match status" value="1"/>
</dbReference>
<dbReference type="Pfam" id="PF01206">
    <property type="entry name" value="TusA"/>
    <property type="match status" value="1"/>
</dbReference>
<evidence type="ECO:0000313" key="4">
    <source>
        <dbReference type="Proteomes" id="UP000027341"/>
    </source>
</evidence>
<dbReference type="InterPro" id="IPR001455">
    <property type="entry name" value="TusA-like"/>
</dbReference>
<name>A0A067A3E6_HYDMR</name>
<dbReference type="Gene3D" id="3.30.110.40">
    <property type="entry name" value="TusA-like domain"/>
    <property type="match status" value="1"/>
</dbReference>
<organism evidence="3 4">
    <name type="scientific">Hydrogenovibrio marinus</name>
    <dbReference type="NCBI Taxonomy" id="28885"/>
    <lineage>
        <taxon>Bacteria</taxon>
        <taxon>Pseudomonadati</taxon>
        <taxon>Pseudomonadota</taxon>
        <taxon>Gammaproteobacteria</taxon>
        <taxon>Thiotrichales</taxon>
        <taxon>Piscirickettsiaceae</taxon>
        <taxon>Hydrogenovibrio</taxon>
    </lineage>
</organism>
<comment type="caution">
    <text evidence="3">The sequence shown here is derived from an EMBL/GenBank/DDBJ whole genome shotgun (WGS) entry which is preliminary data.</text>
</comment>
<evidence type="ECO:0000313" key="3">
    <source>
        <dbReference type="EMBL" id="KDN96890.1"/>
    </source>
</evidence>
<dbReference type="SUPFAM" id="SSF64307">
    <property type="entry name" value="SirA-like"/>
    <property type="match status" value="1"/>
</dbReference>
<proteinExistence type="inferred from homology"/>
<dbReference type="InterPro" id="IPR036868">
    <property type="entry name" value="TusA-like_sf"/>
</dbReference>
<dbReference type="EMBL" id="JMIU01000001">
    <property type="protein sequence ID" value="KDN96890.1"/>
    <property type="molecule type" value="Genomic_DNA"/>
</dbReference>
<dbReference type="AlphaFoldDB" id="A0A067A3E6"/>